<dbReference type="GO" id="GO:0008409">
    <property type="term" value="F:5'-3' exonuclease activity"/>
    <property type="evidence" value="ECO:0007669"/>
    <property type="project" value="TreeGrafter"/>
</dbReference>
<keyword evidence="8" id="KW-0539">Nucleus</keyword>
<evidence type="ECO:0000256" key="3">
    <source>
        <dbReference type="ARBA" id="ARBA00022722"/>
    </source>
</evidence>
<keyword evidence="6 8" id="KW-0460">Magnesium</keyword>
<dbReference type="GO" id="GO:0017108">
    <property type="term" value="F:5'-flap endonuclease activity"/>
    <property type="evidence" value="ECO:0007669"/>
    <property type="project" value="TreeGrafter"/>
</dbReference>
<dbReference type="EC" id="3.1.4.1" evidence="8"/>
<feature type="region of interest" description="Disordered" evidence="9">
    <location>
        <begin position="56"/>
        <end position="194"/>
    </location>
</feature>
<dbReference type="RefSeq" id="XP_014158607.1">
    <property type="nucleotide sequence ID" value="XM_014303132.1"/>
</dbReference>
<feature type="region of interest" description="Disordered" evidence="9">
    <location>
        <begin position="705"/>
        <end position="726"/>
    </location>
</feature>
<dbReference type="InterPro" id="IPR011856">
    <property type="entry name" value="tRNA_endonuc-like_dom_sf"/>
</dbReference>
<evidence type="ECO:0000259" key="10">
    <source>
        <dbReference type="SMART" id="SM00990"/>
    </source>
</evidence>
<evidence type="ECO:0000256" key="2">
    <source>
        <dbReference type="ARBA" id="ARBA00005533"/>
    </source>
</evidence>
<feature type="compositionally biased region" description="Basic residues" evidence="9">
    <location>
        <begin position="183"/>
        <end position="194"/>
    </location>
</feature>
<feature type="domain" description="VRR-NUC" evidence="10">
    <location>
        <begin position="1259"/>
        <end position="1362"/>
    </location>
</feature>
<protein>
    <recommendedName>
        <fullName evidence="8">Fanconi-associated nuclease</fullName>
        <ecNumber evidence="8">3.1.4.1</ecNumber>
    </recommendedName>
</protein>
<keyword evidence="12" id="KW-1185">Reference proteome</keyword>
<comment type="catalytic activity">
    <reaction evidence="1 8">
        <text>Hydrolytically removes 5'-nucleotides successively from the 3'-hydroxy termini of 3'-hydroxy-terminated oligonucleotides.</text>
        <dbReference type="EC" id="3.1.4.1"/>
    </reaction>
</comment>
<gene>
    <name evidence="11" type="ORF">SARC_03080</name>
</gene>
<dbReference type="eggNOG" id="KOG2143">
    <property type="taxonomic scope" value="Eukaryota"/>
</dbReference>
<dbReference type="GO" id="GO:0004528">
    <property type="term" value="F:phosphodiesterase I activity"/>
    <property type="evidence" value="ECO:0007669"/>
    <property type="project" value="UniProtKB-EC"/>
</dbReference>
<dbReference type="InterPro" id="IPR033315">
    <property type="entry name" value="Fan1-like"/>
</dbReference>
<dbReference type="OrthoDB" id="76364at2759"/>
<dbReference type="STRING" id="667725.A0A0L0G755"/>
<dbReference type="SMART" id="SM00990">
    <property type="entry name" value="VRR_NUC"/>
    <property type="match status" value="1"/>
</dbReference>
<keyword evidence="4 8" id="KW-0479">Metal-binding</keyword>
<dbReference type="InterPro" id="IPR014883">
    <property type="entry name" value="VRR_NUC"/>
</dbReference>
<evidence type="ECO:0000313" key="11">
    <source>
        <dbReference type="EMBL" id="KNC84706.1"/>
    </source>
</evidence>
<feature type="compositionally biased region" description="Polar residues" evidence="9">
    <location>
        <begin position="76"/>
        <end position="95"/>
    </location>
</feature>
<feature type="compositionally biased region" description="Polar residues" evidence="9">
    <location>
        <begin position="148"/>
        <end position="182"/>
    </location>
</feature>
<name>A0A0L0G755_9EUKA</name>
<keyword evidence="8" id="KW-0227">DNA damage</keyword>
<dbReference type="GO" id="GO:0005634">
    <property type="term" value="C:nucleus"/>
    <property type="evidence" value="ECO:0007669"/>
    <property type="project" value="UniProtKB-SubCell"/>
</dbReference>
<dbReference type="GO" id="GO:0070336">
    <property type="term" value="F:flap-structured DNA binding"/>
    <property type="evidence" value="ECO:0007669"/>
    <property type="project" value="TreeGrafter"/>
</dbReference>
<comment type="function">
    <text evidence="8">Nuclease required for the repair of DNA interstrand cross-links (ICL). Acts as a 5'-3' exonuclease that anchors at a cut end of DNA and cleaves DNA successively at every third nucleotide, allowing to excise an ICL from one strand through flanking incisions.</text>
</comment>
<feature type="region of interest" description="Disordered" evidence="9">
    <location>
        <begin position="383"/>
        <end position="412"/>
    </location>
</feature>
<dbReference type="GO" id="GO:0046872">
    <property type="term" value="F:metal ion binding"/>
    <property type="evidence" value="ECO:0007669"/>
    <property type="project" value="UniProtKB-KW"/>
</dbReference>
<comment type="cofactor">
    <cofactor evidence="8">
        <name>Mg(2+)</name>
        <dbReference type="ChEBI" id="CHEBI:18420"/>
    </cofactor>
    <cofactor evidence="8">
        <name>Mn(2+)</name>
        <dbReference type="ChEBI" id="CHEBI:29035"/>
    </cofactor>
</comment>
<dbReference type="Proteomes" id="UP000054560">
    <property type="component" value="Unassembled WGS sequence"/>
</dbReference>
<feature type="compositionally biased region" description="Basic and acidic residues" evidence="9">
    <location>
        <begin position="104"/>
        <end position="113"/>
    </location>
</feature>
<dbReference type="PANTHER" id="PTHR15749">
    <property type="entry name" value="FANCONI-ASSOCIATED NUCLEASE 1"/>
    <property type="match status" value="1"/>
</dbReference>
<feature type="region of interest" description="Disordered" evidence="9">
    <location>
        <begin position="1"/>
        <end position="31"/>
    </location>
</feature>
<dbReference type="PANTHER" id="PTHR15749:SF4">
    <property type="entry name" value="FANCONI-ASSOCIATED NUCLEASE 1"/>
    <property type="match status" value="1"/>
</dbReference>
<keyword evidence="7 8" id="KW-0464">Manganese</keyword>
<accession>A0A0L0G755</accession>
<evidence type="ECO:0000256" key="9">
    <source>
        <dbReference type="SAM" id="MobiDB-lite"/>
    </source>
</evidence>
<comment type="similarity">
    <text evidence="2 8">Belongs to the FAN1 family.</text>
</comment>
<feature type="compositionally biased region" description="Polar residues" evidence="9">
    <location>
        <begin position="705"/>
        <end position="722"/>
    </location>
</feature>
<evidence type="ECO:0000256" key="8">
    <source>
        <dbReference type="RuleBase" id="RU365033"/>
    </source>
</evidence>
<evidence type="ECO:0000256" key="1">
    <source>
        <dbReference type="ARBA" id="ARBA00000983"/>
    </source>
</evidence>
<dbReference type="Pfam" id="PF08774">
    <property type="entry name" value="VRR_NUC"/>
    <property type="match status" value="1"/>
</dbReference>
<reference evidence="11 12" key="1">
    <citation type="submission" date="2011-02" db="EMBL/GenBank/DDBJ databases">
        <title>The Genome Sequence of Sphaeroforma arctica JP610.</title>
        <authorList>
            <consortium name="The Broad Institute Genome Sequencing Platform"/>
            <person name="Russ C."/>
            <person name="Cuomo C."/>
            <person name="Young S.K."/>
            <person name="Zeng Q."/>
            <person name="Gargeya S."/>
            <person name="Alvarado L."/>
            <person name="Berlin A."/>
            <person name="Chapman S.B."/>
            <person name="Chen Z."/>
            <person name="Freedman E."/>
            <person name="Gellesch M."/>
            <person name="Goldberg J."/>
            <person name="Griggs A."/>
            <person name="Gujja S."/>
            <person name="Heilman E."/>
            <person name="Heiman D."/>
            <person name="Howarth C."/>
            <person name="Mehta T."/>
            <person name="Neiman D."/>
            <person name="Pearson M."/>
            <person name="Roberts A."/>
            <person name="Saif S."/>
            <person name="Shea T."/>
            <person name="Shenoy N."/>
            <person name="Sisk P."/>
            <person name="Stolte C."/>
            <person name="Sykes S."/>
            <person name="White J."/>
            <person name="Yandava C."/>
            <person name="Burger G."/>
            <person name="Gray M.W."/>
            <person name="Holland P.W.H."/>
            <person name="King N."/>
            <person name="Lang F.B.F."/>
            <person name="Roger A.J."/>
            <person name="Ruiz-Trillo I."/>
            <person name="Haas B."/>
            <person name="Nusbaum C."/>
            <person name="Birren B."/>
        </authorList>
    </citation>
    <scope>NUCLEOTIDE SEQUENCE [LARGE SCALE GENOMIC DNA]</scope>
    <source>
        <strain evidence="11 12">JP610</strain>
    </source>
</reference>
<evidence type="ECO:0000256" key="5">
    <source>
        <dbReference type="ARBA" id="ARBA00022801"/>
    </source>
</evidence>
<comment type="subcellular location">
    <subcellularLocation>
        <location evidence="8">Nucleus</location>
    </subcellularLocation>
</comment>
<organism evidence="11 12">
    <name type="scientific">Sphaeroforma arctica JP610</name>
    <dbReference type="NCBI Taxonomy" id="667725"/>
    <lineage>
        <taxon>Eukaryota</taxon>
        <taxon>Ichthyosporea</taxon>
        <taxon>Ichthyophonida</taxon>
        <taxon>Sphaeroforma</taxon>
    </lineage>
</organism>
<dbReference type="GO" id="GO:0036297">
    <property type="term" value="P:interstrand cross-link repair"/>
    <property type="evidence" value="ECO:0007669"/>
    <property type="project" value="InterPro"/>
</dbReference>
<feature type="region of interest" description="Disordered" evidence="9">
    <location>
        <begin position="321"/>
        <end position="340"/>
    </location>
</feature>
<sequence length="1373" mass="150851">MMSGDQLENLPRRSRLSLRNGAKKVEEEEPVPIVVPLLEKDYICVDSLGLSPVAKCKGTAGSQGVHKRESPRIRSQVRSSGQADSQSSGNGSQQPRVMPRKPSAAKDSKKVNERSMSVDNTKSEAVVKGQSVRASKDVRDPVKRRRSAIQQPKLTTFFTQVPTPSTSRSDTPVPTTEPSVTNKRAKHAPGKHSTVKGEDLCVDVEEQTCRSTKKDPQGLNVSHTDKYDAGHQACKGQTEQVGDHLEVTATRSQSPTRTNTKHMPPAGTQLEKTTDARLPKSAHTAPNWGCMVDQRRRAQYMTSIHSSAPKKGGLASFFSEKVQQSDGHGSGEFGEDARTASGPWIPYCQRSYGHRYENHFGDRRPPGVGIYDTDAVRAVRRAGAANAEPNENEPEPTQTSDSVEAEEPVNEPKEKFSDILAINMRRLLSEALKPHFRGILPASQISDIHRVLGLSHEALVAFVTIYRADSSCRWLSLQKKGLSKVTVDSLSEAGLVCYLGSPAIPALPSPDYNLALAELSSVVSNLSVKQLNQICKLAKVKTTRVDDPNKPTYASWKGGAGVTSNYGSGTNPRKADYARSVCESAAAADIWPFLHKKKSQLPNWLFQLTLDMGVFVRTTSAAQSVLAAHRLVLAGSSYIPDDASLLLNCGLVWDSIKFLPLTRTPKHTEPQTLVPASHTSIDVTASTHTKKTTVDISVEAASSQNESVELLTDSTGTEQHSTVNDHTRKCRNVDMRMDACDVGDESPRGLQWRSTCWHGKYHSFKTSSDLSSDSACVAPGHEEEHSMLVTCAENRADVVGEMVDTTDHGVKNQCTVEQSADVAETYVCVPSSMWTSAEHFQKYNEALDLSDELELYTAIGQGEPLYSVMHKAADTLLPYTAVDLTTDDKPPRSAIKGTRNDGVVKTTHECNGGVHGDAGPVRAKESASAPTDTLGSGPTDICDGGEVLGNHGTCGVTVRPLAQPYDVATAPNRPDMRTQHTVDWSRLMCRTVYRGAGLLQKEKKYTEAKHYLDILLRAGGRNPLSDQEYTKPYPWGTVLLGDIWCRYGRILERLGAVREAIDVYERSLKDQYVVGGQRIAIHKSVAKLSKAPYRWKAPVFETLTHKFVERTLVGERVVVGGRVRFNGSPFLKWPLPLTGGTGGVEEYSRQRMIQILDTPTRKWKGMHAENGVMFTIFGLMTWDVILDYHAISDEHDSRGHFYTTLQDMPACLYDGILSCSGLGRHVTGYLDGLTAVCEGNSACKLKCGQVSLRSLLTRAWKRHNGQQCKGVNWTRNTLKEVICIAEGMGVHAVAMCCKRLANGFEQFAGGLPDLLLWSENDPPMVKYSEVKGPGDKLSERQMSWIQFLQNLGVDVEVCYVEDTLLERAKSKRR</sequence>
<dbReference type="EMBL" id="KQ241746">
    <property type="protein sequence ID" value="KNC84706.1"/>
    <property type="molecule type" value="Genomic_DNA"/>
</dbReference>
<proteinExistence type="inferred from homology"/>
<feature type="region of interest" description="Disordered" evidence="9">
    <location>
        <begin position="912"/>
        <end position="938"/>
    </location>
</feature>
<dbReference type="GeneID" id="25903584"/>
<evidence type="ECO:0000313" key="12">
    <source>
        <dbReference type="Proteomes" id="UP000054560"/>
    </source>
</evidence>
<keyword evidence="8" id="KW-0234">DNA repair</keyword>
<evidence type="ECO:0000256" key="6">
    <source>
        <dbReference type="ARBA" id="ARBA00022842"/>
    </source>
</evidence>
<evidence type="ECO:0000256" key="7">
    <source>
        <dbReference type="ARBA" id="ARBA00023211"/>
    </source>
</evidence>
<keyword evidence="5 8" id="KW-0378">Hydrolase</keyword>
<dbReference type="Gene3D" id="3.40.1350.10">
    <property type="match status" value="1"/>
</dbReference>
<keyword evidence="3 8" id="KW-0540">Nuclease</keyword>
<evidence type="ECO:0000256" key="4">
    <source>
        <dbReference type="ARBA" id="ARBA00022723"/>
    </source>
</evidence>